<keyword evidence="2" id="KW-0238">DNA-binding</keyword>
<dbReference type="InterPro" id="IPR036390">
    <property type="entry name" value="WH_DNA-bd_sf"/>
</dbReference>
<dbReference type="InterPro" id="IPR001845">
    <property type="entry name" value="HTH_ArsR_DNA-bd_dom"/>
</dbReference>
<dbReference type="InterPro" id="IPR051011">
    <property type="entry name" value="Metal_resp_trans_reg"/>
</dbReference>
<keyword evidence="1" id="KW-0805">Transcription regulation</keyword>
<evidence type="ECO:0000259" key="5">
    <source>
        <dbReference type="PROSITE" id="PS50987"/>
    </source>
</evidence>
<evidence type="ECO:0000256" key="1">
    <source>
        <dbReference type="ARBA" id="ARBA00023015"/>
    </source>
</evidence>
<evidence type="ECO:0000313" key="6">
    <source>
        <dbReference type="EMBL" id="SMP61094.1"/>
    </source>
</evidence>
<dbReference type="PANTHER" id="PTHR43132">
    <property type="entry name" value="ARSENICAL RESISTANCE OPERON REPRESSOR ARSR-RELATED"/>
    <property type="match status" value="1"/>
</dbReference>
<dbReference type="PANTHER" id="PTHR43132:SF8">
    <property type="entry name" value="HTH-TYPE TRANSCRIPTIONAL REGULATOR KMTR"/>
    <property type="match status" value="1"/>
</dbReference>
<dbReference type="SUPFAM" id="SSF52821">
    <property type="entry name" value="Rhodanese/Cell cycle control phosphatase"/>
    <property type="match status" value="1"/>
</dbReference>
<dbReference type="NCBIfam" id="NF033788">
    <property type="entry name" value="HTH_metalloreg"/>
    <property type="match status" value="1"/>
</dbReference>
<comment type="caution">
    <text evidence="6">The sequence shown here is derived from an EMBL/GenBank/DDBJ whole genome shotgun (WGS) entry which is preliminary data.</text>
</comment>
<dbReference type="PRINTS" id="PR00778">
    <property type="entry name" value="HTHARSR"/>
</dbReference>
<evidence type="ECO:0000313" key="7">
    <source>
        <dbReference type="Proteomes" id="UP001158067"/>
    </source>
</evidence>
<keyword evidence="7" id="KW-1185">Reference proteome</keyword>
<name>A0ABY1Q9L3_9BACT</name>
<dbReference type="InterPro" id="IPR036873">
    <property type="entry name" value="Rhodanese-like_dom_sf"/>
</dbReference>
<protein>
    <submittedName>
        <fullName evidence="6">Transcriptional regulator, ArsR family</fullName>
    </submittedName>
</protein>
<dbReference type="SMART" id="SM00418">
    <property type="entry name" value="HTH_ARSR"/>
    <property type="match status" value="1"/>
</dbReference>
<dbReference type="Pfam" id="PF00581">
    <property type="entry name" value="Rhodanese"/>
    <property type="match status" value="1"/>
</dbReference>
<feature type="domain" description="Rhodanese" evidence="4">
    <location>
        <begin position="130"/>
        <end position="219"/>
    </location>
</feature>
<dbReference type="InterPro" id="IPR011991">
    <property type="entry name" value="ArsR-like_HTH"/>
</dbReference>
<dbReference type="PROSITE" id="PS50206">
    <property type="entry name" value="RHODANESE_3"/>
    <property type="match status" value="1"/>
</dbReference>
<dbReference type="Proteomes" id="UP001158067">
    <property type="component" value="Unassembled WGS sequence"/>
</dbReference>
<proteinExistence type="predicted"/>
<dbReference type="InterPro" id="IPR001763">
    <property type="entry name" value="Rhodanese-like_dom"/>
</dbReference>
<dbReference type="RefSeq" id="WP_283433128.1">
    <property type="nucleotide sequence ID" value="NZ_FXUG01000007.1"/>
</dbReference>
<dbReference type="EMBL" id="FXUG01000007">
    <property type="protein sequence ID" value="SMP61094.1"/>
    <property type="molecule type" value="Genomic_DNA"/>
</dbReference>
<organism evidence="6 7">
    <name type="scientific">Neorhodopirellula lusitana</name>
    <dbReference type="NCBI Taxonomy" id="445327"/>
    <lineage>
        <taxon>Bacteria</taxon>
        <taxon>Pseudomonadati</taxon>
        <taxon>Planctomycetota</taxon>
        <taxon>Planctomycetia</taxon>
        <taxon>Pirellulales</taxon>
        <taxon>Pirellulaceae</taxon>
        <taxon>Neorhodopirellula</taxon>
    </lineage>
</organism>
<keyword evidence="3" id="KW-0804">Transcription</keyword>
<dbReference type="Pfam" id="PF01022">
    <property type="entry name" value="HTH_5"/>
    <property type="match status" value="1"/>
</dbReference>
<dbReference type="SMART" id="SM00450">
    <property type="entry name" value="RHOD"/>
    <property type="match status" value="1"/>
</dbReference>
<reference evidence="6 7" key="1">
    <citation type="submission" date="2017-05" db="EMBL/GenBank/DDBJ databases">
        <authorList>
            <person name="Varghese N."/>
            <person name="Submissions S."/>
        </authorList>
    </citation>
    <scope>NUCLEOTIDE SEQUENCE [LARGE SCALE GENOMIC DNA]</scope>
    <source>
        <strain evidence="6 7">DSM 25457</strain>
    </source>
</reference>
<dbReference type="SUPFAM" id="SSF46785">
    <property type="entry name" value="Winged helix' DNA-binding domain"/>
    <property type="match status" value="1"/>
</dbReference>
<sequence length="220" mass="24656">MLDKRKQASIYQCLANVGGALSNPQRLKMLSLLCQGEKPIDELARLTGQSIASASAHVKVLRNSNLIATEKRGRSMYCSVADQQVADLWLKMRDLGEVIVPEIREVMREEFDADESLSGMTMAELNEKLERGRFTLLDLRPTSEYDQGHLPKARSVPFDELADLSGRLPKALPMYVYCRGPFCAAAFAGNHWLVDNQFKSQRLRFSVPEWKAAGLPLEAN</sequence>
<evidence type="ECO:0000259" key="4">
    <source>
        <dbReference type="PROSITE" id="PS50206"/>
    </source>
</evidence>
<dbReference type="InterPro" id="IPR036388">
    <property type="entry name" value="WH-like_DNA-bd_sf"/>
</dbReference>
<evidence type="ECO:0000256" key="3">
    <source>
        <dbReference type="ARBA" id="ARBA00023163"/>
    </source>
</evidence>
<evidence type="ECO:0000256" key="2">
    <source>
        <dbReference type="ARBA" id="ARBA00023125"/>
    </source>
</evidence>
<dbReference type="Gene3D" id="3.40.250.10">
    <property type="entry name" value="Rhodanese-like domain"/>
    <property type="match status" value="1"/>
</dbReference>
<gene>
    <name evidence="6" type="ORF">SAMN06265222_10745</name>
</gene>
<dbReference type="Gene3D" id="1.10.10.10">
    <property type="entry name" value="Winged helix-like DNA-binding domain superfamily/Winged helix DNA-binding domain"/>
    <property type="match status" value="1"/>
</dbReference>
<dbReference type="PROSITE" id="PS50987">
    <property type="entry name" value="HTH_ARSR_2"/>
    <property type="match status" value="1"/>
</dbReference>
<accession>A0ABY1Q9L3</accession>
<dbReference type="CDD" id="cd00090">
    <property type="entry name" value="HTH_ARSR"/>
    <property type="match status" value="1"/>
</dbReference>
<feature type="domain" description="HTH arsR-type" evidence="5">
    <location>
        <begin position="6"/>
        <end position="100"/>
    </location>
</feature>
<dbReference type="CDD" id="cd00158">
    <property type="entry name" value="RHOD"/>
    <property type="match status" value="1"/>
</dbReference>